<accession>A0A8X6WAB7</accession>
<dbReference type="AlphaFoldDB" id="A0A8X6WAB7"/>
<protein>
    <submittedName>
        <fullName evidence="2">Uncharacterized protein</fullName>
    </submittedName>
</protein>
<proteinExistence type="predicted"/>
<evidence type="ECO:0000256" key="1">
    <source>
        <dbReference type="SAM" id="MobiDB-lite"/>
    </source>
</evidence>
<organism evidence="2 3">
    <name type="scientific">Trichonephila clavipes</name>
    <name type="common">Golden silk orbweaver</name>
    <name type="synonym">Nephila clavipes</name>
    <dbReference type="NCBI Taxonomy" id="2585209"/>
    <lineage>
        <taxon>Eukaryota</taxon>
        <taxon>Metazoa</taxon>
        <taxon>Ecdysozoa</taxon>
        <taxon>Arthropoda</taxon>
        <taxon>Chelicerata</taxon>
        <taxon>Arachnida</taxon>
        <taxon>Araneae</taxon>
        <taxon>Araneomorphae</taxon>
        <taxon>Entelegynae</taxon>
        <taxon>Araneoidea</taxon>
        <taxon>Nephilidae</taxon>
        <taxon>Trichonephila</taxon>
    </lineage>
</organism>
<evidence type="ECO:0000313" key="3">
    <source>
        <dbReference type="Proteomes" id="UP000887159"/>
    </source>
</evidence>
<reference evidence="2" key="1">
    <citation type="submission" date="2020-08" db="EMBL/GenBank/DDBJ databases">
        <title>Multicomponent nature underlies the extraordinary mechanical properties of spider dragline silk.</title>
        <authorList>
            <person name="Kono N."/>
            <person name="Nakamura H."/>
            <person name="Mori M."/>
            <person name="Yoshida Y."/>
            <person name="Ohtoshi R."/>
            <person name="Malay A.D."/>
            <person name="Moran D.A.P."/>
            <person name="Tomita M."/>
            <person name="Numata K."/>
            <person name="Arakawa K."/>
        </authorList>
    </citation>
    <scope>NUCLEOTIDE SEQUENCE</scope>
</reference>
<dbReference type="EMBL" id="BMAU01021397">
    <property type="protein sequence ID" value="GFY31205.1"/>
    <property type="molecule type" value="Genomic_DNA"/>
</dbReference>
<sequence length="109" mass="12004">MFRSGGQSDAKTPSVKFPRKLGTHLSTHCRDERLSQPCPARDLNLRHVRHTPGLALHTTVAGKCPRSPGDEQGQVKKDYPLHLSHTTQMIASKARQGRLTSPGAPALYR</sequence>
<feature type="region of interest" description="Disordered" evidence="1">
    <location>
        <begin position="1"/>
        <end position="21"/>
    </location>
</feature>
<evidence type="ECO:0000313" key="2">
    <source>
        <dbReference type="EMBL" id="GFY31205.1"/>
    </source>
</evidence>
<gene>
    <name evidence="2" type="ORF">TNCV_751681</name>
</gene>
<feature type="region of interest" description="Disordered" evidence="1">
    <location>
        <begin position="88"/>
        <end position="109"/>
    </location>
</feature>
<keyword evidence="3" id="KW-1185">Reference proteome</keyword>
<comment type="caution">
    <text evidence="2">The sequence shown here is derived from an EMBL/GenBank/DDBJ whole genome shotgun (WGS) entry which is preliminary data.</text>
</comment>
<feature type="compositionally biased region" description="Polar residues" evidence="1">
    <location>
        <begin position="1"/>
        <end position="11"/>
    </location>
</feature>
<dbReference type="Proteomes" id="UP000887159">
    <property type="component" value="Unassembled WGS sequence"/>
</dbReference>
<name>A0A8X6WAB7_TRICX</name>